<accession>A0A670K1C1</accession>
<evidence type="ECO:0000256" key="2">
    <source>
        <dbReference type="ARBA" id="ARBA00022859"/>
    </source>
</evidence>
<dbReference type="SUPFAM" id="SSF48726">
    <property type="entry name" value="Immunoglobulin"/>
    <property type="match status" value="2"/>
</dbReference>
<proteinExistence type="predicted"/>
<evidence type="ECO:0000256" key="1">
    <source>
        <dbReference type="ARBA" id="ARBA00022729"/>
    </source>
</evidence>
<dbReference type="GO" id="GO:0042101">
    <property type="term" value="C:T cell receptor complex"/>
    <property type="evidence" value="ECO:0007669"/>
    <property type="project" value="UniProtKB-KW"/>
</dbReference>
<dbReference type="InterPro" id="IPR013783">
    <property type="entry name" value="Ig-like_fold"/>
</dbReference>
<keyword evidence="3" id="KW-1064">Adaptive immunity</keyword>
<dbReference type="CDD" id="cd00098">
    <property type="entry name" value="IgC1"/>
    <property type="match status" value="1"/>
</dbReference>
<dbReference type="GO" id="GO:0042605">
    <property type="term" value="F:peptide antigen binding"/>
    <property type="evidence" value="ECO:0007669"/>
    <property type="project" value="TreeGrafter"/>
</dbReference>
<evidence type="ECO:0000256" key="4">
    <source>
        <dbReference type="ARBA" id="ARBA00023170"/>
    </source>
</evidence>
<dbReference type="Ensembl" id="ENSPMRT00000030486.1">
    <property type="protein sequence ID" value="ENSPMRP00000028742.1"/>
    <property type="gene ID" value="ENSPMRG00000018574.1"/>
</dbReference>
<protein>
    <recommendedName>
        <fullName evidence="8">Ig-like domain-containing protein</fullName>
    </recommendedName>
</protein>
<reference evidence="9" key="2">
    <citation type="submission" date="2025-08" db="UniProtKB">
        <authorList>
            <consortium name="Ensembl"/>
        </authorList>
    </citation>
    <scope>IDENTIFICATION</scope>
</reference>
<evidence type="ECO:0000313" key="10">
    <source>
        <dbReference type="Proteomes" id="UP000472272"/>
    </source>
</evidence>
<dbReference type="PROSITE" id="PS50835">
    <property type="entry name" value="IG_LIKE"/>
    <property type="match status" value="2"/>
</dbReference>
<keyword evidence="5" id="KW-0393">Immunoglobulin domain</keyword>
<keyword evidence="1 7" id="KW-0732">Signal</keyword>
<dbReference type="Pfam" id="PF07686">
    <property type="entry name" value="V-set"/>
    <property type="match status" value="1"/>
</dbReference>
<evidence type="ECO:0000256" key="3">
    <source>
        <dbReference type="ARBA" id="ARBA00023130"/>
    </source>
</evidence>
<evidence type="ECO:0000256" key="7">
    <source>
        <dbReference type="SAM" id="SignalP"/>
    </source>
</evidence>
<dbReference type="OMA" id="CEVRHDS"/>
<dbReference type="SMART" id="SM00406">
    <property type="entry name" value="IGv"/>
    <property type="match status" value="1"/>
</dbReference>
<dbReference type="Pfam" id="PF07654">
    <property type="entry name" value="C1-set"/>
    <property type="match status" value="1"/>
</dbReference>
<feature type="signal peptide" evidence="7">
    <location>
        <begin position="1"/>
        <end position="17"/>
    </location>
</feature>
<reference evidence="9" key="3">
    <citation type="submission" date="2025-09" db="UniProtKB">
        <authorList>
            <consortium name="Ensembl"/>
        </authorList>
    </citation>
    <scope>IDENTIFICATION</scope>
</reference>
<dbReference type="InterPro" id="IPR036179">
    <property type="entry name" value="Ig-like_dom_sf"/>
</dbReference>
<feature type="domain" description="Ig-like" evidence="8">
    <location>
        <begin position="22"/>
        <end position="134"/>
    </location>
</feature>
<evidence type="ECO:0000259" key="8">
    <source>
        <dbReference type="PROSITE" id="PS50835"/>
    </source>
</evidence>
<dbReference type="InterPro" id="IPR003597">
    <property type="entry name" value="Ig_C1-set"/>
</dbReference>
<dbReference type="Gene3D" id="2.60.40.10">
    <property type="entry name" value="Immunoglobulins"/>
    <property type="match status" value="2"/>
</dbReference>
<evidence type="ECO:0000313" key="9">
    <source>
        <dbReference type="Ensembl" id="ENSPMRP00000028742.1"/>
    </source>
</evidence>
<dbReference type="GeneTree" id="ENSGT00950000184155"/>
<keyword evidence="2" id="KW-0391">Immunity</keyword>
<dbReference type="InterPro" id="IPR003599">
    <property type="entry name" value="Ig_sub"/>
</dbReference>
<name>A0A670K1C1_PODMU</name>
<keyword evidence="6" id="KW-1279">T cell receptor</keyword>
<dbReference type="GO" id="GO:0002250">
    <property type="term" value="P:adaptive immune response"/>
    <property type="evidence" value="ECO:0007669"/>
    <property type="project" value="UniProtKB-KW"/>
</dbReference>
<dbReference type="SMART" id="SM00407">
    <property type="entry name" value="IGc1"/>
    <property type="match status" value="1"/>
</dbReference>
<evidence type="ECO:0000256" key="5">
    <source>
        <dbReference type="ARBA" id="ARBA00023319"/>
    </source>
</evidence>
<keyword evidence="4" id="KW-0675">Receptor</keyword>
<feature type="chain" id="PRO_5025657450" description="Ig-like domain-containing protein" evidence="7">
    <location>
        <begin position="18"/>
        <end position="244"/>
    </location>
</feature>
<dbReference type="InterPro" id="IPR007110">
    <property type="entry name" value="Ig-like_dom"/>
</dbReference>
<evidence type="ECO:0000256" key="6">
    <source>
        <dbReference type="ARBA" id="ARBA00043266"/>
    </source>
</evidence>
<dbReference type="SMART" id="SM00409">
    <property type="entry name" value="IG"/>
    <property type="match status" value="1"/>
</dbReference>
<organism evidence="9 10">
    <name type="scientific">Podarcis muralis</name>
    <name type="common">Wall lizard</name>
    <name type="synonym">Lacerta muralis</name>
    <dbReference type="NCBI Taxonomy" id="64176"/>
    <lineage>
        <taxon>Eukaryota</taxon>
        <taxon>Metazoa</taxon>
        <taxon>Chordata</taxon>
        <taxon>Craniata</taxon>
        <taxon>Vertebrata</taxon>
        <taxon>Euteleostomi</taxon>
        <taxon>Lepidosauria</taxon>
        <taxon>Squamata</taxon>
        <taxon>Bifurcata</taxon>
        <taxon>Unidentata</taxon>
        <taxon>Episquamata</taxon>
        <taxon>Laterata</taxon>
        <taxon>Lacertibaenia</taxon>
        <taxon>Lacertidae</taxon>
        <taxon>Podarcis</taxon>
    </lineage>
</organism>
<keyword evidence="10" id="KW-1185">Reference proteome</keyword>
<dbReference type="PANTHER" id="PTHR19343">
    <property type="entry name" value="T CELL RECEPTOR ALPHA VARIABLE 1-2"/>
    <property type="match status" value="1"/>
</dbReference>
<dbReference type="PANTHER" id="PTHR19343:SF13">
    <property type="entry name" value="T CELL RECEPTOR ALPHA VARIABLE 21"/>
    <property type="match status" value="1"/>
</dbReference>
<dbReference type="InterPro" id="IPR013106">
    <property type="entry name" value="Ig_V-set"/>
</dbReference>
<sequence length="244" mass="26311">MGCHILLCLSLVLSIHGGALQPLPAQPPQASFAEGTTAILPCPLERGNIQEYHAFWFLQKPGKGPVFILKHHIDGKVERAPEFDERFAAIRDANTYTLQIRKARTEDSATYYCLAEANYFNTAVSGSGTQLSVTGGKSAKEPASVTLLSDAYQTADSPTIHALCIAEKFYPGFLEIKWSEAGVNISEGVTAGPVVLNEDGSYSASSILSIPRSRLTSDISVKCSTYHIASGTRAERSLEQCQGK</sequence>
<feature type="domain" description="Ig-like" evidence="8">
    <location>
        <begin position="142"/>
        <end position="239"/>
    </location>
</feature>
<dbReference type="Proteomes" id="UP000472272">
    <property type="component" value="Chromosome 17"/>
</dbReference>
<reference evidence="9 10" key="1">
    <citation type="journal article" date="2019" name="Proc. Natl. Acad. Sci. U.S.A.">
        <title>Regulatory changes in pterin and carotenoid genes underlie balanced color polymorphisms in the wall lizard.</title>
        <authorList>
            <person name="Andrade P."/>
            <person name="Pinho C."/>
            <person name="Perez I de Lanuza G."/>
            <person name="Afonso S."/>
            <person name="Brejcha J."/>
            <person name="Rubin C.J."/>
            <person name="Wallerman O."/>
            <person name="Pereira P."/>
            <person name="Sabatino S.J."/>
            <person name="Bellati A."/>
            <person name="Pellitteri-Rosa D."/>
            <person name="Bosakova Z."/>
            <person name="Bunikis I."/>
            <person name="Carretero M.A."/>
            <person name="Feiner N."/>
            <person name="Marsik P."/>
            <person name="Pauperio F."/>
            <person name="Salvi D."/>
            <person name="Soler L."/>
            <person name="While G.M."/>
            <person name="Uller T."/>
            <person name="Font E."/>
            <person name="Andersson L."/>
            <person name="Carneiro M."/>
        </authorList>
    </citation>
    <scope>NUCLEOTIDE SEQUENCE</scope>
</reference>
<dbReference type="InterPro" id="IPR051006">
    <property type="entry name" value="TCR_variable_domain"/>
</dbReference>
<dbReference type="AlphaFoldDB" id="A0A670K1C1"/>